<evidence type="ECO:0000313" key="2">
    <source>
        <dbReference type="EMBL" id="MBF0966316.1"/>
    </source>
</evidence>
<dbReference type="InterPro" id="IPR002514">
    <property type="entry name" value="Transposase_8"/>
</dbReference>
<evidence type="ECO:0000313" key="3">
    <source>
        <dbReference type="Proteomes" id="UP000759246"/>
    </source>
</evidence>
<protein>
    <submittedName>
        <fullName evidence="2">Transposase</fullName>
    </submittedName>
</protein>
<name>A0A929RQ44_9ACTO</name>
<comment type="caution">
    <text evidence="2">The sequence shown here is derived from an EMBL/GenBank/DDBJ whole genome shotgun (WGS) entry which is preliminary data.</text>
</comment>
<dbReference type="PANTHER" id="PTHR33215:SF13">
    <property type="entry name" value="PROTEIN DISTAL ANTENNA"/>
    <property type="match status" value="1"/>
</dbReference>
<evidence type="ECO:0000256" key="1">
    <source>
        <dbReference type="SAM" id="Coils"/>
    </source>
</evidence>
<accession>A0A929RQ44</accession>
<gene>
    <name evidence="2" type="ORF">HXK09_03980</name>
</gene>
<keyword evidence="1" id="KW-0175">Coiled coil</keyword>
<dbReference type="GO" id="GO:0003677">
    <property type="term" value="F:DNA binding"/>
    <property type="evidence" value="ECO:0007669"/>
    <property type="project" value="InterPro"/>
</dbReference>
<dbReference type="AlphaFoldDB" id="A0A929RQ44"/>
<dbReference type="Pfam" id="PF01527">
    <property type="entry name" value="HTH_Tnp_1"/>
    <property type="match status" value="1"/>
</dbReference>
<dbReference type="EMBL" id="JABZGF010000084">
    <property type="protein sequence ID" value="MBF0966316.1"/>
    <property type="molecule type" value="Genomic_DNA"/>
</dbReference>
<feature type="coiled-coil region" evidence="1">
    <location>
        <begin position="61"/>
        <end position="88"/>
    </location>
</feature>
<dbReference type="PANTHER" id="PTHR33215">
    <property type="entry name" value="PROTEIN DISTAL ANTENNA"/>
    <property type="match status" value="1"/>
</dbReference>
<dbReference type="InterPro" id="IPR009057">
    <property type="entry name" value="Homeodomain-like_sf"/>
</dbReference>
<organism evidence="2 3">
    <name type="scientific">Actinomyces bouchesdurhonensis</name>
    <dbReference type="NCBI Taxonomy" id="1852361"/>
    <lineage>
        <taxon>Bacteria</taxon>
        <taxon>Bacillati</taxon>
        <taxon>Actinomycetota</taxon>
        <taxon>Actinomycetes</taxon>
        <taxon>Actinomycetales</taxon>
        <taxon>Actinomycetaceae</taxon>
        <taxon>Actinomyces</taxon>
    </lineage>
</organism>
<dbReference type="GO" id="GO:0004803">
    <property type="term" value="F:transposase activity"/>
    <property type="evidence" value="ECO:0007669"/>
    <property type="project" value="InterPro"/>
</dbReference>
<dbReference type="Gene3D" id="1.10.10.60">
    <property type="entry name" value="Homeodomain-like"/>
    <property type="match status" value="1"/>
</dbReference>
<dbReference type="Proteomes" id="UP000759246">
    <property type="component" value="Unassembled WGS sequence"/>
</dbReference>
<dbReference type="InterPro" id="IPR051839">
    <property type="entry name" value="RD_transcriptional_regulator"/>
</dbReference>
<proteinExistence type="predicted"/>
<dbReference type="GO" id="GO:0006313">
    <property type="term" value="P:DNA transposition"/>
    <property type="evidence" value="ECO:0007669"/>
    <property type="project" value="InterPro"/>
</dbReference>
<dbReference type="SUPFAM" id="SSF46689">
    <property type="entry name" value="Homeodomain-like"/>
    <property type="match status" value="1"/>
</dbReference>
<sequence length="103" mass="11843">MGTRRRFTPEYRRDVASLVLDTGSSIASVARDLGLGESVVGRWVKLERERRQAVREGRLDPRELEAENTALRRRVRELEKEREFLGKASAFFASRHQNTSVLS</sequence>
<reference evidence="2" key="1">
    <citation type="submission" date="2020-04" db="EMBL/GenBank/DDBJ databases">
        <title>Deep metagenomics examines the oral microbiome during advanced dental caries in children, revealing novel taxa and co-occurrences with host molecules.</title>
        <authorList>
            <person name="Baker J.L."/>
            <person name="Morton J.T."/>
            <person name="Dinis M."/>
            <person name="Alvarez R."/>
            <person name="Tran N.C."/>
            <person name="Knight R."/>
            <person name="Edlund A."/>
        </authorList>
    </citation>
    <scope>NUCLEOTIDE SEQUENCE</scope>
    <source>
        <strain evidence="2">JCVI_30_bin.13</strain>
    </source>
</reference>